<dbReference type="PANTHER" id="PTHR35006:SF2">
    <property type="entry name" value="GLYOXALASE FAMILY PROTEIN (AFU_ORTHOLOGUE AFUA_5G14830)"/>
    <property type="match status" value="1"/>
</dbReference>
<keyword evidence="4" id="KW-1185">Reference proteome</keyword>
<dbReference type="Proteomes" id="UP000183760">
    <property type="component" value="Unassembled WGS sequence"/>
</dbReference>
<reference evidence="2 5" key="2">
    <citation type="submission" date="2019-07" db="EMBL/GenBank/DDBJ databases">
        <title>Whole genome shotgun sequence of Myxococcus fulvus NBRC 100333.</title>
        <authorList>
            <person name="Hosoyama A."/>
            <person name="Uohara A."/>
            <person name="Ohji S."/>
            <person name="Ichikawa N."/>
        </authorList>
    </citation>
    <scope>NUCLEOTIDE SEQUENCE [LARGE SCALE GENOMIC DNA]</scope>
    <source>
        <strain evidence="2 5">NBRC 100333</strain>
    </source>
</reference>
<dbReference type="CDD" id="cd07262">
    <property type="entry name" value="VOC_like"/>
    <property type="match status" value="1"/>
</dbReference>
<dbReference type="RefSeq" id="WP_074956906.1">
    <property type="nucleotide sequence ID" value="NZ_BJXR01000036.1"/>
</dbReference>
<dbReference type="SUPFAM" id="SSF54593">
    <property type="entry name" value="Glyoxalase/Bleomycin resistance protein/Dihydroxybiphenyl dioxygenase"/>
    <property type="match status" value="1"/>
</dbReference>
<evidence type="ECO:0000313" key="2">
    <source>
        <dbReference type="EMBL" id="GEN09938.1"/>
    </source>
</evidence>
<dbReference type="EMBL" id="BJXR01000036">
    <property type="protein sequence ID" value="GEN09938.1"/>
    <property type="molecule type" value="Genomic_DNA"/>
</dbReference>
<evidence type="ECO:0000259" key="1">
    <source>
        <dbReference type="PROSITE" id="PS51819"/>
    </source>
</evidence>
<proteinExistence type="predicted"/>
<protein>
    <submittedName>
        <fullName evidence="3">Catechol 2,3-dioxygenase</fullName>
    </submittedName>
    <submittedName>
        <fullName evidence="2">Glyoxalase</fullName>
    </submittedName>
</protein>
<dbReference type="OrthoDB" id="9800438at2"/>
<comment type="caution">
    <text evidence="2">The sequence shown here is derived from an EMBL/GenBank/DDBJ whole genome shotgun (WGS) entry which is preliminary data.</text>
</comment>
<evidence type="ECO:0000313" key="3">
    <source>
        <dbReference type="EMBL" id="SEU25775.1"/>
    </source>
</evidence>
<dbReference type="InterPro" id="IPR029068">
    <property type="entry name" value="Glyas_Bleomycin-R_OHBP_Dase"/>
</dbReference>
<feature type="domain" description="VOC" evidence="1">
    <location>
        <begin position="3"/>
        <end position="129"/>
    </location>
</feature>
<dbReference type="EMBL" id="FOIB01000007">
    <property type="protein sequence ID" value="SEU25775.1"/>
    <property type="molecule type" value="Genomic_DNA"/>
</dbReference>
<dbReference type="InterPro" id="IPR037523">
    <property type="entry name" value="VOC_core"/>
</dbReference>
<dbReference type="InterPro" id="IPR004360">
    <property type="entry name" value="Glyas_Fos-R_dOase_dom"/>
</dbReference>
<dbReference type="STRING" id="1334629.MFUL124B02_20200"/>
<sequence length="131" mass="14154">MLQLDHFGFVTTDLDASVRFYEACLKPLGLGILERGEGFVIFGTDAKSPFLWVGTLRPSTWTAEHAPARSPLHLAFAAKDRAVVDAFHQRGLAAGGRDNGAPGVREGGFSYYAAFLLDPDGNNIEACVRLT</sequence>
<accession>A0A511T9S2</accession>
<gene>
    <name evidence="2" type="ORF">MFU01_49750</name>
    <name evidence="3" type="ORF">SAMN05443572_107156</name>
</gene>
<evidence type="ECO:0000313" key="5">
    <source>
        <dbReference type="Proteomes" id="UP000321514"/>
    </source>
</evidence>
<dbReference type="AlphaFoldDB" id="A0A511T9S2"/>
<dbReference type="PANTHER" id="PTHR35006">
    <property type="entry name" value="GLYOXALASE FAMILY PROTEIN (AFU_ORTHOLOGUE AFUA_5G14830)"/>
    <property type="match status" value="1"/>
</dbReference>
<dbReference type="Pfam" id="PF00903">
    <property type="entry name" value="Glyoxalase"/>
    <property type="match status" value="1"/>
</dbReference>
<dbReference type="PROSITE" id="PS51819">
    <property type="entry name" value="VOC"/>
    <property type="match status" value="1"/>
</dbReference>
<evidence type="ECO:0000313" key="4">
    <source>
        <dbReference type="Proteomes" id="UP000183760"/>
    </source>
</evidence>
<dbReference type="Gene3D" id="3.10.180.10">
    <property type="entry name" value="2,3-Dihydroxybiphenyl 1,2-Dioxygenase, domain 1"/>
    <property type="match status" value="1"/>
</dbReference>
<dbReference type="Proteomes" id="UP000321514">
    <property type="component" value="Unassembled WGS sequence"/>
</dbReference>
<organism evidence="2 5">
    <name type="scientific">Myxococcus fulvus</name>
    <dbReference type="NCBI Taxonomy" id="33"/>
    <lineage>
        <taxon>Bacteria</taxon>
        <taxon>Pseudomonadati</taxon>
        <taxon>Myxococcota</taxon>
        <taxon>Myxococcia</taxon>
        <taxon>Myxococcales</taxon>
        <taxon>Cystobacterineae</taxon>
        <taxon>Myxococcaceae</taxon>
        <taxon>Myxococcus</taxon>
    </lineage>
</organism>
<name>A0A511T9S2_MYXFU</name>
<reference evidence="3 4" key="1">
    <citation type="submission" date="2016-10" db="EMBL/GenBank/DDBJ databases">
        <authorList>
            <person name="Varghese N."/>
            <person name="Submissions S."/>
        </authorList>
    </citation>
    <scope>NUCLEOTIDE SEQUENCE [LARGE SCALE GENOMIC DNA]</scope>
    <source>
        <strain evidence="3 4">DSM 16525</strain>
    </source>
</reference>